<dbReference type="AlphaFoldDB" id="A0A226DWR2"/>
<keyword evidence="1" id="KW-0472">Membrane</keyword>
<keyword evidence="3" id="KW-1185">Reference proteome</keyword>
<organism evidence="2 3">
    <name type="scientific">Folsomia candida</name>
    <name type="common">Springtail</name>
    <dbReference type="NCBI Taxonomy" id="158441"/>
    <lineage>
        <taxon>Eukaryota</taxon>
        <taxon>Metazoa</taxon>
        <taxon>Ecdysozoa</taxon>
        <taxon>Arthropoda</taxon>
        <taxon>Hexapoda</taxon>
        <taxon>Collembola</taxon>
        <taxon>Entomobryomorpha</taxon>
        <taxon>Isotomoidea</taxon>
        <taxon>Isotomidae</taxon>
        <taxon>Proisotominae</taxon>
        <taxon>Folsomia</taxon>
    </lineage>
</organism>
<name>A0A226DWR2_FOLCA</name>
<dbReference type="EMBL" id="LNIX01000010">
    <property type="protein sequence ID" value="OXA49157.1"/>
    <property type="molecule type" value="Genomic_DNA"/>
</dbReference>
<keyword evidence="1" id="KW-0812">Transmembrane</keyword>
<evidence type="ECO:0000256" key="1">
    <source>
        <dbReference type="SAM" id="Phobius"/>
    </source>
</evidence>
<reference evidence="2 3" key="1">
    <citation type="submission" date="2015-12" db="EMBL/GenBank/DDBJ databases">
        <title>The genome of Folsomia candida.</title>
        <authorList>
            <person name="Faddeeva A."/>
            <person name="Derks M.F."/>
            <person name="Anvar Y."/>
            <person name="Smit S."/>
            <person name="Van Straalen N."/>
            <person name="Roelofs D."/>
        </authorList>
    </citation>
    <scope>NUCLEOTIDE SEQUENCE [LARGE SCALE GENOMIC DNA]</scope>
    <source>
        <strain evidence="2 3">VU population</strain>
        <tissue evidence="2">Whole body</tissue>
    </source>
</reference>
<feature type="transmembrane region" description="Helical" evidence="1">
    <location>
        <begin position="351"/>
        <end position="369"/>
    </location>
</feature>
<evidence type="ECO:0000313" key="2">
    <source>
        <dbReference type="EMBL" id="OXA49157.1"/>
    </source>
</evidence>
<keyword evidence="1" id="KW-1133">Transmembrane helix</keyword>
<feature type="transmembrane region" description="Helical" evidence="1">
    <location>
        <begin position="140"/>
        <end position="163"/>
    </location>
</feature>
<accession>A0A226DWR2</accession>
<comment type="caution">
    <text evidence="2">The sequence shown here is derived from an EMBL/GenBank/DDBJ whole genome shotgun (WGS) entry which is preliminary data.</text>
</comment>
<feature type="transmembrane region" description="Helical" evidence="1">
    <location>
        <begin position="109"/>
        <end position="128"/>
    </location>
</feature>
<dbReference type="Proteomes" id="UP000198287">
    <property type="component" value="Unassembled WGS sequence"/>
</dbReference>
<feature type="transmembrane region" description="Helical" evidence="1">
    <location>
        <begin position="79"/>
        <end position="97"/>
    </location>
</feature>
<sequence>MPDLLASRLNISFKRFPKLFNTTCGGVTLAILHWGQQLTQLASLKLRFAIAARFRYCEFGGHSNTENLSFWAWVTPFKLSVWITLLVVMIASAFGISATGNGVNEIKIFLFRPTKFLSNLFTVIAIYFRQTSGRDTKLKWVIHFGMIVVLSVYETYFTSMVVVPVKVERNPGFVSLLKMGYRIAFHRFSTNSSSDISQDFYLNRFNYDFEKLGVAGWIRNEKYFYDNRNQTDADKLISNNTLKVMVDISVQPDFKKRTLTQQEKYNAAENMKCRFAPEIFLKTNSYEMALVNLRVEILSLLGSIREFGFLEFWNRNFHNLQIYRAKKETRGLLLKRKVFVDHTEVLRWEDLIRIYNLLSLLIIFGVGIFI</sequence>
<gene>
    <name evidence="2" type="ORF">Fcan01_15590</name>
</gene>
<evidence type="ECO:0000313" key="3">
    <source>
        <dbReference type="Proteomes" id="UP000198287"/>
    </source>
</evidence>
<protein>
    <submittedName>
        <fullName evidence="2">Uncharacterized protein</fullName>
    </submittedName>
</protein>
<proteinExistence type="predicted"/>